<name>R0LM09_ANAPL</name>
<keyword evidence="2" id="KW-1185">Reference proteome</keyword>
<dbReference type="EMBL" id="KB743097">
    <property type="protein sequence ID" value="EOB01423.1"/>
    <property type="molecule type" value="Genomic_DNA"/>
</dbReference>
<gene>
    <name evidence="1" type="ORF">Anapl_06869</name>
</gene>
<evidence type="ECO:0000313" key="2">
    <source>
        <dbReference type="Proteomes" id="UP000296049"/>
    </source>
</evidence>
<feature type="non-terminal residue" evidence="1">
    <location>
        <position position="50"/>
    </location>
</feature>
<organism evidence="1 2">
    <name type="scientific">Anas platyrhynchos</name>
    <name type="common">Mallard</name>
    <name type="synonym">Anas boschas</name>
    <dbReference type="NCBI Taxonomy" id="8839"/>
    <lineage>
        <taxon>Eukaryota</taxon>
        <taxon>Metazoa</taxon>
        <taxon>Chordata</taxon>
        <taxon>Craniata</taxon>
        <taxon>Vertebrata</taxon>
        <taxon>Euteleostomi</taxon>
        <taxon>Archelosauria</taxon>
        <taxon>Archosauria</taxon>
        <taxon>Dinosauria</taxon>
        <taxon>Saurischia</taxon>
        <taxon>Theropoda</taxon>
        <taxon>Coelurosauria</taxon>
        <taxon>Aves</taxon>
        <taxon>Neognathae</taxon>
        <taxon>Galloanserae</taxon>
        <taxon>Anseriformes</taxon>
        <taxon>Anatidae</taxon>
        <taxon>Anatinae</taxon>
        <taxon>Anas</taxon>
    </lineage>
</organism>
<dbReference type="Proteomes" id="UP000296049">
    <property type="component" value="Unassembled WGS sequence"/>
</dbReference>
<sequence length="50" mass="6001">LFQVRSHSEDEHEFLPHNQIEKRTHSPGWSRVFRSSWGCCFLCLFPLQQV</sequence>
<dbReference type="AlphaFoldDB" id="R0LM09"/>
<accession>R0LM09</accession>
<protein>
    <submittedName>
        <fullName evidence="1">Uncharacterized protein</fullName>
    </submittedName>
</protein>
<reference evidence="2" key="1">
    <citation type="journal article" date="2013" name="Nat. Genet.">
        <title>The duck genome and transcriptome provide insight into an avian influenza virus reservoir species.</title>
        <authorList>
            <person name="Huang Y."/>
            <person name="Li Y."/>
            <person name="Burt D.W."/>
            <person name="Chen H."/>
            <person name="Zhang Y."/>
            <person name="Qian W."/>
            <person name="Kim H."/>
            <person name="Gan S."/>
            <person name="Zhao Y."/>
            <person name="Li J."/>
            <person name="Yi K."/>
            <person name="Feng H."/>
            <person name="Zhu P."/>
            <person name="Li B."/>
            <person name="Liu Q."/>
            <person name="Fairley S."/>
            <person name="Magor K.E."/>
            <person name="Du Z."/>
            <person name="Hu X."/>
            <person name="Goodman L."/>
            <person name="Tafer H."/>
            <person name="Vignal A."/>
            <person name="Lee T."/>
            <person name="Kim K.W."/>
            <person name="Sheng Z."/>
            <person name="An Y."/>
            <person name="Searle S."/>
            <person name="Herrero J."/>
            <person name="Groenen M.A."/>
            <person name="Crooijmans R.P."/>
            <person name="Faraut T."/>
            <person name="Cai Q."/>
            <person name="Webster R.G."/>
            <person name="Aldridge J.R."/>
            <person name="Warren W.C."/>
            <person name="Bartschat S."/>
            <person name="Kehr S."/>
            <person name="Marz M."/>
            <person name="Stadler P.F."/>
            <person name="Smith J."/>
            <person name="Kraus R.H."/>
            <person name="Zhao Y."/>
            <person name="Ren L."/>
            <person name="Fei J."/>
            <person name="Morisson M."/>
            <person name="Kaiser P."/>
            <person name="Griffin D.K."/>
            <person name="Rao M."/>
            <person name="Pitel F."/>
            <person name="Wang J."/>
            <person name="Li N."/>
        </authorList>
    </citation>
    <scope>NUCLEOTIDE SEQUENCE [LARGE SCALE GENOMIC DNA]</scope>
</reference>
<evidence type="ECO:0000313" key="1">
    <source>
        <dbReference type="EMBL" id="EOB01423.1"/>
    </source>
</evidence>
<feature type="non-terminal residue" evidence="1">
    <location>
        <position position="1"/>
    </location>
</feature>
<proteinExistence type="predicted"/>